<name>A0A834XKU6_APHGI</name>
<protein>
    <recommendedName>
        <fullName evidence="3">non-specific serine/threonine protein kinase</fullName>
        <ecNumber evidence="3">2.7.11.1</ecNumber>
    </recommendedName>
</protein>
<comment type="catalytic activity">
    <reaction evidence="12">
        <text>L-threonyl-[protein] + ATP = O-phospho-L-threonyl-[protein] + ADP + H(+)</text>
        <dbReference type="Rhea" id="RHEA:46608"/>
        <dbReference type="Rhea" id="RHEA-COMP:11060"/>
        <dbReference type="Rhea" id="RHEA-COMP:11605"/>
        <dbReference type="ChEBI" id="CHEBI:15378"/>
        <dbReference type="ChEBI" id="CHEBI:30013"/>
        <dbReference type="ChEBI" id="CHEBI:30616"/>
        <dbReference type="ChEBI" id="CHEBI:61977"/>
        <dbReference type="ChEBI" id="CHEBI:456216"/>
        <dbReference type="EC" id="2.7.11.1"/>
    </reaction>
</comment>
<dbReference type="GO" id="GO:0005634">
    <property type="term" value="C:nucleus"/>
    <property type="evidence" value="ECO:0007669"/>
    <property type="project" value="UniProtKB-SubCell"/>
</dbReference>
<dbReference type="PROSITE" id="PS00107">
    <property type="entry name" value="PROTEIN_KINASE_ATP"/>
    <property type="match status" value="1"/>
</dbReference>
<evidence type="ECO:0000313" key="19">
    <source>
        <dbReference type="Proteomes" id="UP000639338"/>
    </source>
</evidence>
<evidence type="ECO:0000256" key="14">
    <source>
        <dbReference type="PROSITE-ProRule" id="PRU10141"/>
    </source>
</evidence>
<dbReference type="Gene3D" id="1.10.510.10">
    <property type="entry name" value="Transferase(Phosphotransferase) domain 1"/>
    <property type="match status" value="1"/>
</dbReference>
<dbReference type="OrthoDB" id="539158at2759"/>
<keyword evidence="11" id="KW-0131">Cell cycle</keyword>
<dbReference type="GO" id="GO:0005737">
    <property type="term" value="C:cytoplasm"/>
    <property type="evidence" value="ECO:0007669"/>
    <property type="project" value="TreeGrafter"/>
</dbReference>
<keyword evidence="10" id="KW-0539">Nucleus</keyword>
<dbReference type="SUPFAM" id="SSF56112">
    <property type="entry name" value="Protein kinase-like (PK-like)"/>
    <property type="match status" value="1"/>
</dbReference>
<dbReference type="Pfam" id="PF00069">
    <property type="entry name" value="Pkinase"/>
    <property type="match status" value="1"/>
</dbReference>
<evidence type="ECO:0000256" key="1">
    <source>
        <dbReference type="ARBA" id="ARBA00004123"/>
    </source>
</evidence>
<feature type="binding site" evidence="14">
    <location>
        <position position="37"/>
    </location>
    <ligand>
        <name>ATP</name>
        <dbReference type="ChEBI" id="CHEBI:30616"/>
    </ligand>
</feature>
<dbReference type="InterPro" id="IPR008271">
    <property type="entry name" value="Ser/Thr_kinase_AS"/>
</dbReference>
<dbReference type="PANTHER" id="PTHR43895">
    <property type="entry name" value="CALCIUM/CALMODULIN-DEPENDENT PROTEIN KINASE KINASE-RELATED"/>
    <property type="match status" value="1"/>
</dbReference>
<feature type="domain" description="Protein kinase" evidence="17">
    <location>
        <begin position="8"/>
        <end position="267"/>
    </location>
</feature>
<dbReference type="EC" id="2.7.11.1" evidence="3"/>
<dbReference type="GO" id="GO:0004674">
    <property type="term" value="F:protein serine/threonine kinase activity"/>
    <property type="evidence" value="ECO:0007669"/>
    <property type="project" value="UniProtKB-KW"/>
</dbReference>
<keyword evidence="6 14" id="KW-0547">Nucleotide-binding</keyword>
<dbReference type="Gene3D" id="3.30.310.80">
    <property type="entry name" value="Kinase associated domain 1, KA1"/>
    <property type="match status" value="1"/>
</dbReference>
<dbReference type="InterPro" id="IPR000719">
    <property type="entry name" value="Prot_kinase_dom"/>
</dbReference>
<evidence type="ECO:0000256" key="15">
    <source>
        <dbReference type="RuleBase" id="RU000304"/>
    </source>
</evidence>
<dbReference type="EMBL" id="JACMRX010000005">
    <property type="protein sequence ID" value="KAF7988541.1"/>
    <property type="molecule type" value="Genomic_DNA"/>
</dbReference>
<evidence type="ECO:0000256" key="6">
    <source>
        <dbReference type="ARBA" id="ARBA00022741"/>
    </source>
</evidence>
<dbReference type="InterPro" id="IPR011009">
    <property type="entry name" value="Kinase-like_dom_sf"/>
</dbReference>
<evidence type="ECO:0000256" key="13">
    <source>
        <dbReference type="ARBA" id="ARBA00048679"/>
    </source>
</evidence>
<evidence type="ECO:0000256" key="10">
    <source>
        <dbReference type="ARBA" id="ARBA00023242"/>
    </source>
</evidence>
<dbReference type="PANTHER" id="PTHR43895:SF32">
    <property type="entry name" value="SERINE_THREONINE-PROTEIN KINASE CHK1"/>
    <property type="match status" value="1"/>
</dbReference>
<evidence type="ECO:0000256" key="12">
    <source>
        <dbReference type="ARBA" id="ARBA00047899"/>
    </source>
</evidence>
<dbReference type="FunFam" id="1.10.510.10:FF:000301">
    <property type="entry name" value="Serine/threonine-protein kinase Chk1"/>
    <property type="match status" value="1"/>
</dbReference>
<dbReference type="Proteomes" id="UP000639338">
    <property type="component" value="Unassembled WGS sequence"/>
</dbReference>
<keyword evidence="9 14" id="KW-0067">ATP-binding</keyword>
<evidence type="ECO:0000256" key="3">
    <source>
        <dbReference type="ARBA" id="ARBA00012513"/>
    </source>
</evidence>
<comment type="caution">
    <text evidence="18">The sequence shown here is derived from an EMBL/GenBank/DDBJ whole genome shotgun (WGS) entry which is preliminary data.</text>
</comment>
<dbReference type="PROSITE" id="PS00108">
    <property type="entry name" value="PROTEIN_KINASE_ST"/>
    <property type="match status" value="1"/>
</dbReference>
<keyword evidence="5" id="KW-0808">Transferase</keyword>
<reference evidence="18 19" key="1">
    <citation type="submission" date="2020-08" db="EMBL/GenBank/DDBJ databases">
        <title>Aphidius gifuensis genome sequencing and assembly.</title>
        <authorList>
            <person name="Du Z."/>
        </authorList>
    </citation>
    <scope>NUCLEOTIDE SEQUENCE [LARGE SCALE GENOMIC DNA]</scope>
    <source>
        <strain evidence="18">YNYX2018</strain>
        <tissue evidence="18">Adults</tissue>
    </source>
</reference>
<keyword evidence="19" id="KW-1185">Reference proteome</keyword>
<evidence type="ECO:0000259" key="17">
    <source>
        <dbReference type="PROSITE" id="PS50011"/>
    </source>
</evidence>
<evidence type="ECO:0000256" key="2">
    <source>
        <dbReference type="ARBA" id="ARBA00010791"/>
    </source>
</evidence>
<accession>A0A834XKU6</accession>
<evidence type="ECO:0000256" key="7">
    <source>
        <dbReference type="ARBA" id="ARBA00022763"/>
    </source>
</evidence>
<evidence type="ECO:0000313" key="18">
    <source>
        <dbReference type="EMBL" id="KAF7988541.1"/>
    </source>
</evidence>
<evidence type="ECO:0000256" key="4">
    <source>
        <dbReference type="ARBA" id="ARBA00022527"/>
    </source>
</evidence>
<dbReference type="FunFam" id="3.30.200.20:FF:000229">
    <property type="entry name" value="Serine/threonine-protein kinase Chk1"/>
    <property type="match status" value="1"/>
</dbReference>
<dbReference type="GO" id="GO:0035861">
    <property type="term" value="C:site of double-strand break"/>
    <property type="evidence" value="ECO:0007669"/>
    <property type="project" value="TreeGrafter"/>
</dbReference>
<dbReference type="AlphaFoldDB" id="A0A834XKU6"/>
<dbReference type="GO" id="GO:0033314">
    <property type="term" value="P:mitotic DNA replication checkpoint signaling"/>
    <property type="evidence" value="ECO:0007669"/>
    <property type="project" value="UniProtKB-ARBA"/>
</dbReference>
<feature type="region of interest" description="Disordered" evidence="16">
    <location>
        <begin position="277"/>
        <end position="301"/>
    </location>
</feature>
<keyword evidence="7" id="KW-0227">DNA damage</keyword>
<evidence type="ECO:0000256" key="11">
    <source>
        <dbReference type="ARBA" id="ARBA00023306"/>
    </source>
</evidence>
<dbReference type="PROSITE" id="PS50011">
    <property type="entry name" value="PROTEIN_KINASE_DOM"/>
    <property type="match status" value="1"/>
</dbReference>
<evidence type="ECO:0000256" key="9">
    <source>
        <dbReference type="ARBA" id="ARBA00022840"/>
    </source>
</evidence>
<evidence type="ECO:0000256" key="8">
    <source>
        <dbReference type="ARBA" id="ARBA00022777"/>
    </source>
</evidence>
<evidence type="ECO:0000256" key="5">
    <source>
        <dbReference type="ARBA" id="ARBA00022679"/>
    </source>
</evidence>
<dbReference type="GO" id="GO:0005524">
    <property type="term" value="F:ATP binding"/>
    <property type="evidence" value="ECO:0007669"/>
    <property type="project" value="UniProtKB-UniRule"/>
</dbReference>
<comment type="similarity">
    <text evidence="2">Belongs to the protein kinase superfamily. CAMK Ser/Thr protein kinase family. NIM1 subfamily.</text>
</comment>
<keyword evidence="4 15" id="KW-0723">Serine/threonine-protein kinase</keyword>
<dbReference type="GO" id="GO:0007095">
    <property type="term" value="P:mitotic G2 DNA damage checkpoint signaling"/>
    <property type="evidence" value="ECO:0007669"/>
    <property type="project" value="TreeGrafter"/>
</dbReference>
<organism evidence="18 19">
    <name type="scientific">Aphidius gifuensis</name>
    <name type="common">Parasitoid wasp</name>
    <dbReference type="NCBI Taxonomy" id="684658"/>
    <lineage>
        <taxon>Eukaryota</taxon>
        <taxon>Metazoa</taxon>
        <taxon>Ecdysozoa</taxon>
        <taxon>Arthropoda</taxon>
        <taxon>Hexapoda</taxon>
        <taxon>Insecta</taxon>
        <taxon>Pterygota</taxon>
        <taxon>Neoptera</taxon>
        <taxon>Endopterygota</taxon>
        <taxon>Hymenoptera</taxon>
        <taxon>Apocrita</taxon>
        <taxon>Ichneumonoidea</taxon>
        <taxon>Braconidae</taxon>
        <taxon>Aphidiinae</taxon>
        <taxon>Aphidius</taxon>
    </lineage>
</organism>
<gene>
    <name evidence="18" type="ORF">HCN44_001114</name>
</gene>
<dbReference type="SMART" id="SM00220">
    <property type="entry name" value="S_TKc"/>
    <property type="match status" value="1"/>
</dbReference>
<sequence length="475" mass="54055">MVEFVEGWIFGPTLGEGAYGEVKLVINKASGDEVAMKMIDLVKHPDARQSNNGSNKEATVHRMMSHPNIIRYYGQRSQANMEYIFLEYASGGELFDRIEPDIGMPLWEAQKYFKQLISAVEYLHQKGVAHRDLKPENLLLDSHDNLKVSDFGMATVFRMNGKERRLEKRCGSLPYVAPEVLTRAYYAEPADIWSCGIILVTLMAGELPWDRAGPPCEEYAAWLEGKYMDYTPWKKLDKAAFSFVKNILVHSPSSRFKIEDIKNHRWFQKNLYNDGQSDHDTVDSPSSKSPRIDEDNFGRNCLSQPEYTKQQNTSSIHIDIENRGGFSFSQPAAIGDLLLSTQPLQATQNSSQNSSQNGSTPFQRLVKRMTRFFVKTNCDETAKRLVNSLDTKNYDCRISENGIVTVTTVDRRNMQLIFKAIMVEMDGKILVDFRLSKGCGLEFKRRFVKIKDKLDDIIMKGPVSWPIAIATNTLP</sequence>
<evidence type="ECO:0000256" key="16">
    <source>
        <dbReference type="SAM" id="MobiDB-lite"/>
    </source>
</evidence>
<comment type="catalytic activity">
    <reaction evidence="13">
        <text>L-seryl-[protein] + ATP = O-phospho-L-seryl-[protein] + ADP + H(+)</text>
        <dbReference type="Rhea" id="RHEA:17989"/>
        <dbReference type="Rhea" id="RHEA-COMP:9863"/>
        <dbReference type="Rhea" id="RHEA-COMP:11604"/>
        <dbReference type="ChEBI" id="CHEBI:15378"/>
        <dbReference type="ChEBI" id="CHEBI:29999"/>
        <dbReference type="ChEBI" id="CHEBI:30616"/>
        <dbReference type="ChEBI" id="CHEBI:83421"/>
        <dbReference type="ChEBI" id="CHEBI:456216"/>
        <dbReference type="EC" id="2.7.11.1"/>
    </reaction>
</comment>
<dbReference type="InterPro" id="IPR017441">
    <property type="entry name" value="Protein_kinase_ATP_BS"/>
</dbReference>
<proteinExistence type="inferred from homology"/>
<keyword evidence="8" id="KW-0418">Kinase</keyword>
<comment type="subcellular location">
    <subcellularLocation>
        <location evidence="1">Nucleus</location>
    </subcellularLocation>
</comment>